<protein>
    <submittedName>
        <fullName evidence="1">Uncharacterized protein</fullName>
    </submittedName>
</protein>
<gene>
    <name evidence="1" type="ORF">KC19_4G071900</name>
</gene>
<dbReference type="EMBL" id="CM026424">
    <property type="protein sequence ID" value="KAG0579087.1"/>
    <property type="molecule type" value="Genomic_DNA"/>
</dbReference>
<keyword evidence="2" id="KW-1185">Reference proteome</keyword>
<proteinExistence type="predicted"/>
<comment type="caution">
    <text evidence="1">The sequence shown here is derived from an EMBL/GenBank/DDBJ whole genome shotgun (WGS) entry which is preliminary data.</text>
</comment>
<accession>A0A8T0I7L9</accession>
<evidence type="ECO:0000313" key="1">
    <source>
        <dbReference type="EMBL" id="KAG0579087.1"/>
    </source>
</evidence>
<name>A0A8T0I7L9_CERPU</name>
<evidence type="ECO:0000313" key="2">
    <source>
        <dbReference type="Proteomes" id="UP000822688"/>
    </source>
</evidence>
<dbReference type="Proteomes" id="UP000822688">
    <property type="component" value="Chromosome 4"/>
</dbReference>
<sequence>MSTNREENLEQVPIIYNRRRYALDSRGRSVQGRYSPSHTYKEQIIYKYVQHATGFWWVQTKYFYRRKVDDFHVWIIMEQEGESILFPVPLNFITRIRNRDDRTLRPPQTSSEIRTSLNINFRRHLHFNLNREEGHEEVIHL</sequence>
<reference evidence="1" key="1">
    <citation type="submission" date="2020-06" db="EMBL/GenBank/DDBJ databases">
        <title>WGS assembly of Ceratodon purpureus strain R40.</title>
        <authorList>
            <person name="Carey S.B."/>
            <person name="Jenkins J."/>
            <person name="Shu S."/>
            <person name="Lovell J.T."/>
            <person name="Sreedasyam A."/>
            <person name="Maumus F."/>
            <person name="Tiley G.P."/>
            <person name="Fernandez-Pozo N."/>
            <person name="Barry K."/>
            <person name="Chen C."/>
            <person name="Wang M."/>
            <person name="Lipzen A."/>
            <person name="Daum C."/>
            <person name="Saski C.A."/>
            <person name="Payton A.C."/>
            <person name="Mcbreen J.C."/>
            <person name="Conrad R.E."/>
            <person name="Kollar L.M."/>
            <person name="Olsson S."/>
            <person name="Huttunen S."/>
            <person name="Landis J.B."/>
            <person name="Wickett N.J."/>
            <person name="Johnson M.G."/>
            <person name="Rensing S.A."/>
            <person name="Grimwood J."/>
            <person name="Schmutz J."/>
            <person name="Mcdaniel S.F."/>
        </authorList>
    </citation>
    <scope>NUCLEOTIDE SEQUENCE</scope>
    <source>
        <strain evidence="1">R40</strain>
    </source>
</reference>
<organism evidence="1 2">
    <name type="scientific">Ceratodon purpureus</name>
    <name type="common">Fire moss</name>
    <name type="synonym">Dicranum purpureum</name>
    <dbReference type="NCBI Taxonomy" id="3225"/>
    <lineage>
        <taxon>Eukaryota</taxon>
        <taxon>Viridiplantae</taxon>
        <taxon>Streptophyta</taxon>
        <taxon>Embryophyta</taxon>
        <taxon>Bryophyta</taxon>
        <taxon>Bryophytina</taxon>
        <taxon>Bryopsida</taxon>
        <taxon>Dicranidae</taxon>
        <taxon>Pseudoditrichales</taxon>
        <taxon>Ditrichaceae</taxon>
        <taxon>Ceratodon</taxon>
    </lineage>
</organism>
<dbReference type="AlphaFoldDB" id="A0A8T0I7L9"/>